<dbReference type="InterPro" id="IPR036390">
    <property type="entry name" value="WH_DNA-bd_sf"/>
</dbReference>
<keyword evidence="1" id="KW-0805">Transcription regulation</keyword>
<dbReference type="InterPro" id="IPR000524">
    <property type="entry name" value="Tscrpt_reg_HTH_GntR"/>
</dbReference>
<evidence type="ECO:0000256" key="2">
    <source>
        <dbReference type="ARBA" id="ARBA00023125"/>
    </source>
</evidence>
<dbReference type="InterPro" id="IPR004111">
    <property type="entry name" value="Repressor_TetR_C"/>
</dbReference>
<dbReference type="InterPro" id="IPR009057">
    <property type="entry name" value="Homeodomain-like_sf"/>
</dbReference>
<evidence type="ECO:0000256" key="1">
    <source>
        <dbReference type="ARBA" id="ARBA00023015"/>
    </source>
</evidence>
<dbReference type="SUPFAM" id="SSF46785">
    <property type="entry name" value="Winged helix' DNA-binding domain"/>
    <property type="match status" value="1"/>
</dbReference>
<dbReference type="SMART" id="SM00345">
    <property type="entry name" value="HTH_GNTR"/>
    <property type="match status" value="1"/>
</dbReference>
<proteinExistence type="predicted"/>
<sequence>MDESQPPYLRIAADLRQRITTGRLRPGDRVPSTRQITQDWQVAMATATKALTTLRQEGLIRPVPGVGTVVADAARGAGPSRRPSPELSRERIVRAAIAMADAEGLATLSMRRIAGGLRTSVMALYRYVAGKEELLTLMADTVLAESSPTGPLPDGWRARLELTARTHWALYHRHPWLAQTVSFTRPAPTPNAMAQAEAAMRALDGLGLTPATMIHIYATMATYVRGTATNLEAEAEAVQQTGTTDDEWLEAEVLPRMREFPLLSRIPPDCLDLDTLFEFGLQRLLDGIATLMAEARSQPGVGATPHAS</sequence>
<dbReference type="Proteomes" id="UP001597368">
    <property type="component" value="Unassembled WGS sequence"/>
</dbReference>
<dbReference type="SUPFAM" id="SSF48498">
    <property type="entry name" value="Tetracyclin repressor-like, C-terminal domain"/>
    <property type="match status" value="1"/>
</dbReference>
<evidence type="ECO:0000256" key="4">
    <source>
        <dbReference type="PROSITE-ProRule" id="PRU00335"/>
    </source>
</evidence>
<dbReference type="Gene3D" id="1.10.357.10">
    <property type="entry name" value="Tetracycline Repressor, domain 2"/>
    <property type="match status" value="1"/>
</dbReference>
<dbReference type="PROSITE" id="PS50977">
    <property type="entry name" value="HTH_TETR_2"/>
    <property type="match status" value="1"/>
</dbReference>
<dbReference type="CDD" id="cd07377">
    <property type="entry name" value="WHTH_GntR"/>
    <property type="match status" value="1"/>
</dbReference>
<name>A0ABW4T4I2_9ACTN</name>
<protein>
    <submittedName>
        <fullName evidence="7">TetR/AcrR family transcriptional regulator C-terminal domain-containing protein</fullName>
    </submittedName>
</protein>
<dbReference type="PROSITE" id="PS50949">
    <property type="entry name" value="HTH_GNTR"/>
    <property type="match status" value="1"/>
</dbReference>
<comment type="caution">
    <text evidence="7">The sequence shown here is derived from an EMBL/GenBank/DDBJ whole genome shotgun (WGS) entry which is preliminary data.</text>
</comment>
<feature type="domain" description="HTH gntR-type" evidence="5">
    <location>
        <begin position="5"/>
        <end position="73"/>
    </location>
</feature>
<dbReference type="InterPro" id="IPR036271">
    <property type="entry name" value="Tet_transcr_reg_TetR-rel_C_sf"/>
</dbReference>
<dbReference type="Pfam" id="PF02909">
    <property type="entry name" value="TetR_C_1"/>
    <property type="match status" value="1"/>
</dbReference>
<dbReference type="InterPro" id="IPR036388">
    <property type="entry name" value="WH-like_DNA-bd_sf"/>
</dbReference>
<evidence type="ECO:0000313" key="8">
    <source>
        <dbReference type="Proteomes" id="UP001597368"/>
    </source>
</evidence>
<feature type="DNA-binding region" description="H-T-H motif" evidence="4">
    <location>
        <begin position="109"/>
        <end position="128"/>
    </location>
</feature>
<dbReference type="Gene3D" id="1.10.10.10">
    <property type="entry name" value="Winged helix-like DNA-binding domain superfamily/Winged helix DNA-binding domain"/>
    <property type="match status" value="1"/>
</dbReference>
<organism evidence="7 8">
    <name type="scientific">Nonomuraea mangrovi</name>
    <dbReference type="NCBI Taxonomy" id="2316207"/>
    <lineage>
        <taxon>Bacteria</taxon>
        <taxon>Bacillati</taxon>
        <taxon>Actinomycetota</taxon>
        <taxon>Actinomycetes</taxon>
        <taxon>Streptosporangiales</taxon>
        <taxon>Streptosporangiaceae</taxon>
        <taxon>Nonomuraea</taxon>
    </lineage>
</organism>
<gene>
    <name evidence="7" type="ORF">ACFSKW_35785</name>
</gene>
<accession>A0ABW4T4I2</accession>
<dbReference type="PANTHER" id="PTHR30055:SF151">
    <property type="entry name" value="TRANSCRIPTIONAL REGULATORY PROTEIN"/>
    <property type="match status" value="1"/>
</dbReference>
<dbReference type="PANTHER" id="PTHR30055">
    <property type="entry name" value="HTH-TYPE TRANSCRIPTIONAL REGULATOR RUTR"/>
    <property type="match status" value="1"/>
</dbReference>
<dbReference type="RefSeq" id="WP_379577486.1">
    <property type="nucleotide sequence ID" value="NZ_JBHUFV010000052.1"/>
</dbReference>
<dbReference type="InterPro" id="IPR001647">
    <property type="entry name" value="HTH_TetR"/>
</dbReference>
<keyword evidence="2 4" id="KW-0238">DNA-binding</keyword>
<evidence type="ECO:0000259" key="5">
    <source>
        <dbReference type="PROSITE" id="PS50949"/>
    </source>
</evidence>
<dbReference type="Pfam" id="PF00440">
    <property type="entry name" value="TetR_N"/>
    <property type="match status" value="1"/>
</dbReference>
<evidence type="ECO:0000259" key="6">
    <source>
        <dbReference type="PROSITE" id="PS50977"/>
    </source>
</evidence>
<dbReference type="SUPFAM" id="SSF46689">
    <property type="entry name" value="Homeodomain-like"/>
    <property type="match status" value="1"/>
</dbReference>
<dbReference type="Pfam" id="PF00392">
    <property type="entry name" value="GntR"/>
    <property type="match status" value="1"/>
</dbReference>
<evidence type="ECO:0000313" key="7">
    <source>
        <dbReference type="EMBL" id="MFD1936845.1"/>
    </source>
</evidence>
<dbReference type="Gene3D" id="1.10.10.60">
    <property type="entry name" value="Homeodomain-like"/>
    <property type="match status" value="1"/>
</dbReference>
<dbReference type="EMBL" id="JBHUFV010000052">
    <property type="protein sequence ID" value="MFD1936845.1"/>
    <property type="molecule type" value="Genomic_DNA"/>
</dbReference>
<evidence type="ECO:0000256" key="3">
    <source>
        <dbReference type="ARBA" id="ARBA00023163"/>
    </source>
</evidence>
<keyword evidence="3" id="KW-0804">Transcription</keyword>
<reference evidence="8" key="1">
    <citation type="journal article" date="2019" name="Int. J. Syst. Evol. Microbiol.">
        <title>The Global Catalogue of Microorganisms (GCM) 10K type strain sequencing project: providing services to taxonomists for standard genome sequencing and annotation.</title>
        <authorList>
            <consortium name="The Broad Institute Genomics Platform"/>
            <consortium name="The Broad Institute Genome Sequencing Center for Infectious Disease"/>
            <person name="Wu L."/>
            <person name="Ma J."/>
        </authorList>
    </citation>
    <scope>NUCLEOTIDE SEQUENCE [LARGE SCALE GENOMIC DNA]</scope>
    <source>
        <strain evidence="8">ICMP 6774ER</strain>
    </source>
</reference>
<keyword evidence="8" id="KW-1185">Reference proteome</keyword>
<dbReference type="InterPro" id="IPR050109">
    <property type="entry name" value="HTH-type_TetR-like_transc_reg"/>
</dbReference>
<feature type="domain" description="HTH tetR-type" evidence="6">
    <location>
        <begin position="86"/>
        <end position="146"/>
    </location>
</feature>